<accession>A0A976ILQ2</accession>
<reference evidence="1 2" key="1">
    <citation type="journal article" date="2021" name="Genome Biol.">
        <title>AFLAP: assembly-free linkage analysis pipeline using k-mers from genome sequencing data.</title>
        <authorList>
            <person name="Fletcher K."/>
            <person name="Zhang L."/>
            <person name="Gil J."/>
            <person name="Han R."/>
            <person name="Cavanaugh K."/>
            <person name="Michelmore R."/>
        </authorList>
    </citation>
    <scope>NUCLEOTIDE SEQUENCE [LARGE SCALE GENOMIC DNA]</scope>
    <source>
        <strain evidence="1 2">SF5</strain>
    </source>
</reference>
<organism evidence="1 2">
    <name type="scientific">Bremia lactucae</name>
    <name type="common">Lettuce downy mildew</name>
    <dbReference type="NCBI Taxonomy" id="4779"/>
    <lineage>
        <taxon>Eukaryota</taxon>
        <taxon>Sar</taxon>
        <taxon>Stramenopiles</taxon>
        <taxon>Oomycota</taxon>
        <taxon>Peronosporomycetes</taxon>
        <taxon>Peronosporales</taxon>
        <taxon>Peronosporaceae</taxon>
        <taxon>Bremia</taxon>
    </lineage>
</organism>
<sequence length="82" mass="8467">MEGKTETCSWSFKASSGFLADASEATEDKCAALRDDLFVAFGDDGSFVPRLESARSSFDDSGALSCRGDDGGVAMTVVGGLS</sequence>
<dbReference type="GeneID" id="94351982"/>
<dbReference type="KEGG" id="blac:94351982"/>
<comment type="caution">
    <text evidence="1">The sequence shown here is derived from an EMBL/GenBank/DDBJ whole genome shotgun (WGS) entry which is preliminary data.</text>
</comment>
<proteinExistence type="predicted"/>
<keyword evidence="2" id="KW-1185">Reference proteome</keyword>
<gene>
    <name evidence="1" type="ORF">CCR75_008257</name>
</gene>
<dbReference type="RefSeq" id="XP_067823660.1">
    <property type="nucleotide sequence ID" value="XM_067966311.1"/>
</dbReference>
<evidence type="ECO:0000313" key="1">
    <source>
        <dbReference type="EMBL" id="TDH74162.1"/>
    </source>
</evidence>
<evidence type="ECO:0000313" key="2">
    <source>
        <dbReference type="Proteomes" id="UP000294530"/>
    </source>
</evidence>
<protein>
    <submittedName>
        <fullName evidence="1">Uncharacterized protein</fullName>
    </submittedName>
</protein>
<dbReference type="Proteomes" id="UP000294530">
    <property type="component" value="Unassembled WGS sequence"/>
</dbReference>
<dbReference type="AlphaFoldDB" id="A0A976ILQ2"/>
<name>A0A976ILQ2_BRELC</name>
<dbReference type="EMBL" id="SHOA02000009">
    <property type="protein sequence ID" value="TDH74162.1"/>
    <property type="molecule type" value="Genomic_DNA"/>
</dbReference>